<comment type="caution">
    <text evidence="7">The sequence shown here is derived from an EMBL/GenBank/DDBJ whole genome shotgun (WGS) entry which is preliminary data.</text>
</comment>
<keyword evidence="1 5" id="KW-0479">Metal-binding</keyword>
<organism evidence="7 8">
    <name type="scientific">Dendrobium nobile</name>
    <name type="common">Orchid</name>
    <dbReference type="NCBI Taxonomy" id="94219"/>
    <lineage>
        <taxon>Eukaryota</taxon>
        <taxon>Viridiplantae</taxon>
        <taxon>Streptophyta</taxon>
        <taxon>Embryophyta</taxon>
        <taxon>Tracheophyta</taxon>
        <taxon>Spermatophyta</taxon>
        <taxon>Magnoliopsida</taxon>
        <taxon>Liliopsida</taxon>
        <taxon>Asparagales</taxon>
        <taxon>Orchidaceae</taxon>
        <taxon>Epidendroideae</taxon>
        <taxon>Malaxideae</taxon>
        <taxon>Dendrobiinae</taxon>
        <taxon>Dendrobium</taxon>
    </lineage>
</organism>
<keyword evidence="2 5" id="KW-0863">Zinc-finger</keyword>
<evidence type="ECO:0000313" key="7">
    <source>
        <dbReference type="EMBL" id="KAI0496523.1"/>
    </source>
</evidence>
<dbReference type="Pfam" id="PF00642">
    <property type="entry name" value="zf-CCCH"/>
    <property type="match status" value="1"/>
</dbReference>
<dbReference type="EMBL" id="JAGYWB010000016">
    <property type="protein sequence ID" value="KAI0496523.1"/>
    <property type="molecule type" value="Genomic_DNA"/>
</dbReference>
<evidence type="ECO:0000256" key="1">
    <source>
        <dbReference type="ARBA" id="ARBA00022723"/>
    </source>
</evidence>
<dbReference type="PROSITE" id="PS50103">
    <property type="entry name" value="ZF_C3H1"/>
    <property type="match status" value="1"/>
</dbReference>
<dbReference type="SMART" id="SM00356">
    <property type="entry name" value="ZnF_C3H1"/>
    <property type="match status" value="2"/>
</dbReference>
<evidence type="ECO:0000313" key="8">
    <source>
        <dbReference type="Proteomes" id="UP000829196"/>
    </source>
</evidence>
<feature type="domain" description="C3H1-type" evidence="6">
    <location>
        <begin position="128"/>
        <end position="155"/>
    </location>
</feature>
<evidence type="ECO:0000256" key="5">
    <source>
        <dbReference type="PROSITE-ProRule" id="PRU00723"/>
    </source>
</evidence>
<reference evidence="7" key="1">
    <citation type="journal article" date="2022" name="Front. Genet.">
        <title>Chromosome-Scale Assembly of the Dendrobium nobile Genome Provides Insights Into the Molecular Mechanism of the Biosynthesis of the Medicinal Active Ingredient of Dendrobium.</title>
        <authorList>
            <person name="Xu Q."/>
            <person name="Niu S.-C."/>
            <person name="Li K.-L."/>
            <person name="Zheng P.-J."/>
            <person name="Zhang X.-J."/>
            <person name="Jia Y."/>
            <person name="Liu Y."/>
            <person name="Niu Y.-X."/>
            <person name="Yu L.-H."/>
            <person name="Chen D.-F."/>
            <person name="Zhang G.-Q."/>
        </authorList>
    </citation>
    <scope>NUCLEOTIDE SEQUENCE</scope>
    <source>
        <tissue evidence="7">Leaf</tissue>
    </source>
</reference>
<dbReference type="AlphaFoldDB" id="A0A8T3AJW6"/>
<keyword evidence="4" id="KW-0238">DNA-binding</keyword>
<dbReference type="Pfam" id="PF25512">
    <property type="entry name" value="zf-CCCH_AtC3H23"/>
    <property type="match status" value="1"/>
</dbReference>
<name>A0A8T3AJW6_DENNO</name>
<protein>
    <recommendedName>
        <fullName evidence="6">C3H1-type domain-containing protein</fullName>
    </recommendedName>
</protein>
<sequence length="244" mass="27877">MKVGHRTGCHPTVHVPPWTTVEESDVLVRPYPMPVSGIAFSGGDGELSPYTLRELTLFMKHRFLPSNDSNSNESDLADPPLGAYSSDFFRMYEFKVKRCARGRSHDWTECPFAHPGEKARRRDPIKFQYSGTSCPDFRKGNCKKGDACEYAHGVFECWLHPTKYRTQSCKDGTACRRRVCFFAHTPEQLRLMTSQQPSPKSDMDNMVSSIQNMQLGKRVETKEEVIKDDGRVSPDFGWVWDLVK</sequence>
<proteinExistence type="predicted"/>
<gene>
    <name evidence="7" type="ORF">KFK09_022842</name>
</gene>
<dbReference type="Gene3D" id="4.10.1000.10">
    <property type="entry name" value="Zinc finger, CCCH-type"/>
    <property type="match status" value="1"/>
</dbReference>
<keyword evidence="8" id="KW-1185">Reference proteome</keyword>
<evidence type="ECO:0000259" key="6">
    <source>
        <dbReference type="PROSITE" id="PS50103"/>
    </source>
</evidence>
<dbReference type="InterPro" id="IPR057444">
    <property type="entry name" value="Znf-CCCH_AtC3H23-like"/>
</dbReference>
<dbReference type="InterPro" id="IPR000571">
    <property type="entry name" value="Znf_CCCH"/>
</dbReference>
<evidence type="ECO:0000256" key="4">
    <source>
        <dbReference type="ARBA" id="ARBA00023125"/>
    </source>
</evidence>
<evidence type="ECO:0000256" key="3">
    <source>
        <dbReference type="ARBA" id="ARBA00022833"/>
    </source>
</evidence>
<accession>A0A8T3AJW6</accession>
<dbReference type="InterPro" id="IPR045234">
    <property type="entry name" value="Unkempt-like"/>
</dbReference>
<dbReference type="GO" id="GO:0008270">
    <property type="term" value="F:zinc ion binding"/>
    <property type="evidence" value="ECO:0007669"/>
    <property type="project" value="UniProtKB-KW"/>
</dbReference>
<dbReference type="OrthoDB" id="410307at2759"/>
<feature type="zinc finger region" description="C3H1-type" evidence="5">
    <location>
        <begin position="128"/>
        <end position="155"/>
    </location>
</feature>
<dbReference type="GO" id="GO:0003677">
    <property type="term" value="F:DNA binding"/>
    <property type="evidence" value="ECO:0007669"/>
    <property type="project" value="UniProtKB-KW"/>
</dbReference>
<keyword evidence="3 5" id="KW-0862">Zinc</keyword>
<evidence type="ECO:0000256" key="2">
    <source>
        <dbReference type="ARBA" id="ARBA00022771"/>
    </source>
</evidence>
<dbReference type="Proteomes" id="UP000829196">
    <property type="component" value="Unassembled WGS sequence"/>
</dbReference>
<dbReference type="PANTHER" id="PTHR14493:SF147">
    <property type="entry name" value="ZINC FINGER CCCH DOMAIN-CONTAINING PROTEIN 23"/>
    <property type="match status" value="1"/>
</dbReference>
<dbReference type="PANTHER" id="PTHR14493">
    <property type="entry name" value="UNKEMPT FAMILY MEMBER"/>
    <property type="match status" value="1"/>
</dbReference>